<dbReference type="Gene3D" id="3.30.160.60">
    <property type="entry name" value="Classic Zinc Finger"/>
    <property type="match status" value="4"/>
</dbReference>
<protein>
    <recommendedName>
        <fullName evidence="12">C2H2-type domain-containing protein</fullName>
    </recommendedName>
</protein>
<dbReference type="SUPFAM" id="SSF57667">
    <property type="entry name" value="beta-beta-alpha zinc fingers"/>
    <property type="match status" value="3"/>
</dbReference>
<evidence type="ECO:0000256" key="9">
    <source>
        <dbReference type="ARBA" id="ARBA00023242"/>
    </source>
</evidence>
<keyword evidence="3" id="KW-0677">Repeat</keyword>
<comment type="similarity">
    <text evidence="10">Belongs to the snail C2H2-type zinc-finger protein family.</text>
</comment>
<feature type="domain" description="C2H2-type" evidence="12">
    <location>
        <begin position="157"/>
        <end position="184"/>
    </location>
</feature>
<keyword evidence="2" id="KW-0479">Metal-binding</keyword>
<comment type="subcellular location">
    <subcellularLocation>
        <location evidence="1">Nucleus</location>
    </subcellularLocation>
</comment>
<evidence type="ECO:0000256" key="8">
    <source>
        <dbReference type="ARBA" id="ARBA00023163"/>
    </source>
</evidence>
<dbReference type="PROSITE" id="PS50157">
    <property type="entry name" value="ZINC_FINGER_C2H2_2"/>
    <property type="match status" value="5"/>
</dbReference>
<dbReference type="GO" id="GO:0000981">
    <property type="term" value="F:DNA-binding transcription factor activity, RNA polymerase II-specific"/>
    <property type="evidence" value="ECO:0007669"/>
    <property type="project" value="TreeGrafter"/>
</dbReference>
<dbReference type="FunFam" id="3.30.160.60:FF:000325">
    <property type="entry name" value="ZFP90 zinc finger protein"/>
    <property type="match status" value="1"/>
</dbReference>
<feature type="domain" description="C2H2-type" evidence="12">
    <location>
        <begin position="185"/>
        <end position="212"/>
    </location>
</feature>
<keyword evidence="8" id="KW-0804">Transcription</keyword>
<evidence type="ECO:0000256" key="7">
    <source>
        <dbReference type="ARBA" id="ARBA00023125"/>
    </source>
</evidence>
<dbReference type="PANTHER" id="PTHR24388:SF54">
    <property type="entry name" value="PROTEIN ESCARGOT"/>
    <property type="match status" value="1"/>
</dbReference>
<reference evidence="13 14" key="1">
    <citation type="journal article" date="2007" name="Nature">
        <title>Evolution of genes and genomes on the Drosophila phylogeny.</title>
        <authorList>
            <consortium name="Drosophila 12 Genomes Consortium"/>
            <person name="Clark A.G."/>
            <person name="Eisen M.B."/>
            <person name="Smith D.R."/>
            <person name="Bergman C.M."/>
            <person name="Oliver B."/>
            <person name="Markow T.A."/>
            <person name="Kaufman T.C."/>
            <person name="Kellis M."/>
            <person name="Gelbart W."/>
            <person name="Iyer V.N."/>
            <person name="Pollard D.A."/>
            <person name="Sackton T.B."/>
            <person name="Larracuente A.M."/>
            <person name="Singh N.D."/>
            <person name="Abad J.P."/>
            <person name="Abt D.N."/>
            <person name="Adryan B."/>
            <person name="Aguade M."/>
            <person name="Akashi H."/>
            <person name="Anderson W.W."/>
            <person name="Aquadro C.F."/>
            <person name="Ardell D.H."/>
            <person name="Arguello R."/>
            <person name="Artieri C.G."/>
            <person name="Barbash D.A."/>
            <person name="Barker D."/>
            <person name="Barsanti P."/>
            <person name="Batterham P."/>
            <person name="Batzoglou S."/>
            <person name="Begun D."/>
            <person name="Bhutkar A."/>
            <person name="Blanco E."/>
            <person name="Bosak S.A."/>
            <person name="Bradley R.K."/>
            <person name="Brand A.D."/>
            <person name="Brent M.R."/>
            <person name="Brooks A.N."/>
            <person name="Brown R.H."/>
            <person name="Butlin R.K."/>
            <person name="Caggese C."/>
            <person name="Calvi B.R."/>
            <person name="Bernardo de Carvalho A."/>
            <person name="Caspi A."/>
            <person name="Castrezana S."/>
            <person name="Celniker S.E."/>
            <person name="Chang J.L."/>
            <person name="Chapple C."/>
            <person name="Chatterji S."/>
            <person name="Chinwalla A."/>
            <person name="Civetta A."/>
            <person name="Clifton S.W."/>
            <person name="Comeron J.M."/>
            <person name="Costello J.C."/>
            <person name="Coyne J.A."/>
            <person name="Daub J."/>
            <person name="David R.G."/>
            <person name="Delcher A.L."/>
            <person name="Delehaunty K."/>
            <person name="Do C.B."/>
            <person name="Ebling H."/>
            <person name="Edwards K."/>
            <person name="Eickbush T."/>
            <person name="Evans J.D."/>
            <person name="Filipski A."/>
            <person name="Findeiss S."/>
            <person name="Freyhult E."/>
            <person name="Fulton L."/>
            <person name="Fulton R."/>
            <person name="Garcia A.C."/>
            <person name="Gardiner A."/>
            <person name="Garfield D.A."/>
            <person name="Garvin B.E."/>
            <person name="Gibson G."/>
            <person name="Gilbert D."/>
            <person name="Gnerre S."/>
            <person name="Godfrey J."/>
            <person name="Good R."/>
            <person name="Gotea V."/>
            <person name="Gravely B."/>
            <person name="Greenberg A.J."/>
            <person name="Griffiths-Jones S."/>
            <person name="Gross S."/>
            <person name="Guigo R."/>
            <person name="Gustafson E.A."/>
            <person name="Haerty W."/>
            <person name="Hahn M.W."/>
            <person name="Halligan D.L."/>
            <person name="Halpern A.L."/>
            <person name="Halter G.M."/>
            <person name="Han M.V."/>
            <person name="Heger A."/>
            <person name="Hillier L."/>
            <person name="Hinrichs A.S."/>
            <person name="Holmes I."/>
            <person name="Hoskins R.A."/>
            <person name="Hubisz M.J."/>
            <person name="Hultmark D."/>
            <person name="Huntley M.A."/>
            <person name="Jaffe D.B."/>
            <person name="Jagadeeshan S."/>
            <person name="Jeck W.R."/>
            <person name="Johnson J."/>
            <person name="Jones C.D."/>
            <person name="Jordan W.C."/>
            <person name="Karpen G.H."/>
            <person name="Kataoka E."/>
            <person name="Keightley P.D."/>
            <person name="Kheradpour P."/>
            <person name="Kirkness E.F."/>
            <person name="Koerich L.B."/>
            <person name="Kristiansen K."/>
            <person name="Kudrna D."/>
            <person name="Kulathinal R.J."/>
            <person name="Kumar S."/>
            <person name="Kwok R."/>
            <person name="Lander E."/>
            <person name="Langley C.H."/>
            <person name="Lapoint R."/>
            <person name="Lazzaro B.P."/>
            <person name="Lee S.J."/>
            <person name="Levesque L."/>
            <person name="Li R."/>
            <person name="Lin C.F."/>
            <person name="Lin M.F."/>
            <person name="Lindblad-Toh K."/>
            <person name="Llopart A."/>
            <person name="Long M."/>
            <person name="Low L."/>
            <person name="Lozovsky E."/>
            <person name="Lu J."/>
            <person name="Luo M."/>
            <person name="Machado C.A."/>
            <person name="Makalowski W."/>
            <person name="Marzo M."/>
            <person name="Matsuda M."/>
            <person name="Matzkin L."/>
            <person name="McAllister B."/>
            <person name="McBride C.S."/>
            <person name="McKernan B."/>
            <person name="McKernan K."/>
            <person name="Mendez-Lago M."/>
            <person name="Minx P."/>
            <person name="Mollenhauer M.U."/>
            <person name="Montooth K."/>
            <person name="Mount S.M."/>
            <person name="Mu X."/>
            <person name="Myers E."/>
            <person name="Negre B."/>
            <person name="Newfeld S."/>
            <person name="Nielsen R."/>
            <person name="Noor M.A."/>
            <person name="O'Grady P."/>
            <person name="Pachter L."/>
            <person name="Papaceit M."/>
            <person name="Parisi M.J."/>
            <person name="Parisi M."/>
            <person name="Parts L."/>
            <person name="Pedersen J.S."/>
            <person name="Pesole G."/>
            <person name="Phillippy A.M."/>
            <person name="Ponting C.P."/>
            <person name="Pop M."/>
            <person name="Porcelli D."/>
            <person name="Powell J.R."/>
            <person name="Prohaska S."/>
            <person name="Pruitt K."/>
            <person name="Puig M."/>
            <person name="Quesneville H."/>
            <person name="Ram K.R."/>
            <person name="Rand D."/>
            <person name="Rasmussen M.D."/>
            <person name="Reed L.K."/>
            <person name="Reenan R."/>
            <person name="Reily A."/>
            <person name="Remington K.A."/>
            <person name="Rieger T.T."/>
            <person name="Ritchie M.G."/>
            <person name="Robin C."/>
            <person name="Rogers Y.H."/>
            <person name="Rohde C."/>
            <person name="Rozas J."/>
            <person name="Rubenfield M.J."/>
            <person name="Ruiz A."/>
            <person name="Russo S."/>
            <person name="Salzberg S.L."/>
            <person name="Sanchez-Gracia A."/>
            <person name="Saranga D.J."/>
            <person name="Sato H."/>
            <person name="Schaeffer S.W."/>
            <person name="Schatz M.C."/>
            <person name="Schlenke T."/>
            <person name="Schwartz R."/>
            <person name="Segarra C."/>
            <person name="Singh R.S."/>
            <person name="Sirot L."/>
            <person name="Sirota M."/>
            <person name="Sisneros N.B."/>
            <person name="Smith C.D."/>
            <person name="Smith T.F."/>
            <person name="Spieth J."/>
            <person name="Stage D.E."/>
            <person name="Stark A."/>
            <person name="Stephan W."/>
            <person name="Strausberg R.L."/>
            <person name="Strempel S."/>
            <person name="Sturgill D."/>
            <person name="Sutton G."/>
            <person name="Sutton G.G."/>
            <person name="Tao W."/>
            <person name="Teichmann S."/>
            <person name="Tobari Y.N."/>
            <person name="Tomimura Y."/>
            <person name="Tsolas J.M."/>
            <person name="Valente V.L."/>
            <person name="Venter E."/>
            <person name="Venter J.C."/>
            <person name="Vicario S."/>
            <person name="Vieira F.G."/>
            <person name="Vilella A.J."/>
            <person name="Villasante A."/>
            <person name="Walenz B."/>
            <person name="Wang J."/>
            <person name="Wasserman M."/>
            <person name="Watts T."/>
            <person name="Wilson D."/>
            <person name="Wilson R.K."/>
            <person name="Wing R.A."/>
            <person name="Wolfner M.F."/>
            <person name="Wong A."/>
            <person name="Wong G.K."/>
            <person name="Wu C.I."/>
            <person name="Wu G."/>
            <person name="Yamamoto D."/>
            <person name="Yang H.P."/>
            <person name="Yang S.P."/>
            <person name="Yorke J.A."/>
            <person name="Yoshida K."/>
            <person name="Zdobnov E."/>
            <person name="Zhang P."/>
            <person name="Zhang Y."/>
            <person name="Zimin A.V."/>
            <person name="Baldwin J."/>
            <person name="Abdouelleil A."/>
            <person name="Abdulkadir J."/>
            <person name="Abebe A."/>
            <person name="Abera B."/>
            <person name="Abreu J."/>
            <person name="Acer S.C."/>
            <person name="Aftuck L."/>
            <person name="Alexander A."/>
            <person name="An P."/>
            <person name="Anderson E."/>
            <person name="Anderson S."/>
            <person name="Arachi H."/>
            <person name="Azer M."/>
            <person name="Bachantsang P."/>
            <person name="Barry A."/>
            <person name="Bayul T."/>
            <person name="Berlin A."/>
            <person name="Bessette D."/>
            <person name="Bloom T."/>
            <person name="Blye J."/>
            <person name="Boguslavskiy L."/>
            <person name="Bonnet C."/>
            <person name="Boukhgalter B."/>
            <person name="Bourzgui I."/>
            <person name="Brown A."/>
            <person name="Cahill P."/>
            <person name="Channer S."/>
            <person name="Cheshatsang Y."/>
            <person name="Chuda L."/>
            <person name="Citroen M."/>
            <person name="Collymore A."/>
            <person name="Cooke P."/>
            <person name="Costello M."/>
            <person name="D'Aco K."/>
            <person name="Daza R."/>
            <person name="De Haan G."/>
            <person name="DeGray S."/>
            <person name="DeMaso C."/>
            <person name="Dhargay N."/>
            <person name="Dooley K."/>
            <person name="Dooley E."/>
            <person name="Doricent M."/>
            <person name="Dorje P."/>
            <person name="Dorjee K."/>
            <person name="Dupes A."/>
            <person name="Elong R."/>
            <person name="Falk J."/>
            <person name="Farina A."/>
            <person name="Faro S."/>
            <person name="Ferguson D."/>
            <person name="Fisher S."/>
            <person name="Foley C.D."/>
            <person name="Franke A."/>
            <person name="Friedrich D."/>
            <person name="Gadbois L."/>
            <person name="Gearin G."/>
            <person name="Gearin C.R."/>
            <person name="Giannoukos G."/>
            <person name="Goode T."/>
            <person name="Graham J."/>
            <person name="Grandbois E."/>
            <person name="Grewal S."/>
            <person name="Gyaltsen K."/>
            <person name="Hafez N."/>
            <person name="Hagos B."/>
            <person name="Hall J."/>
            <person name="Henson C."/>
            <person name="Hollinger A."/>
            <person name="Honan T."/>
            <person name="Huard M.D."/>
            <person name="Hughes L."/>
            <person name="Hurhula B."/>
            <person name="Husby M.E."/>
            <person name="Kamat A."/>
            <person name="Kanga B."/>
            <person name="Kashin S."/>
            <person name="Khazanovich D."/>
            <person name="Kisner P."/>
            <person name="Lance K."/>
            <person name="Lara M."/>
            <person name="Lee W."/>
            <person name="Lennon N."/>
            <person name="Letendre F."/>
            <person name="LeVine R."/>
            <person name="Lipovsky A."/>
            <person name="Liu X."/>
            <person name="Liu J."/>
            <person name="Liu S."/>
            <person name="Lokyitsang T."/>
            <person name="Lokyitsang Y."/>
            <person name="Lubonja R."/>
            <person name="Lui A."/>
            <person name="MacDonald P."/>
            <person name="Magnisalis V."/>
            <person name="Maru K."/>
            <person name="Matthews C."/>
            <person name="McCusker W."/>
            <person name="McDonough S."/>
            <person name="Mehta T."/>
            <person name="Meldrim J."/>
            <person name="Meneus L."/>
            <person name="Mihai O."/>
            <person name="Mihalev A."/>
            <person name="Mihova T."/>
            <person name="Mittelman R."/>
            <person name="Mlenga V."/>
            <person name="Montmayeur A."/>
            <person name="Mulrain L."/>
            <person name="Navidi A."/>
            <person name="Naylor J."/>
            <person name="Negash T."/>
            <person name="Nguyen T."/>
            <person name="Nguyen N."/>
            <person name="Nicol R."/>
            <person name="Norbu C."/>
            <person name="Norbu N."/>
            <person name="Novod N."/>
            <person name="O'Neill B."/>
            <person name="Osman S."/>
            <person name="Markiewicz E."/>
            <person name="Oyono O.L."/>
            <person name="Patti C."/>
            <person name="Phunkhang P."/>
            <person name="Pierre F."/>
            <person name="Priest M."/>
            <person name="Raghuraman S."/>
            <person name="Rege F."/>
            <person name="Reyes R."/>
            <person name="Rise C."/>
            <person name="Rogov P."/>
            <person name="Ross K."/>
            <person name="Ryan E."/>
            <person name="Settipalli S."/>
            <person name="Shea T."/>
            <person name="Sherpa N."/>
            <person name="Shi L."/>
            <person name="Shih D."/>
            <person name="Sparrow T."/>
            <person name="Spaulding J."/>
            <person name="Stalker J."/>
            <person name="Stange-Thomann N."/>
            <person name="Stavropoulos S."/>
            <person name="Stone C."/>
            <person name="Strader C."/>
            <person name="Tesfaye S."/>
            <person name="Thomson T."/>
            <person name="Thoulutsang Y."/>
            <person name="Thoulutsang D."/>
            <person name="Topham K."/>
            <person name="Topping I."/>
            <person name="Tsamla T."/>
            <person name="Vassiliev H."/>
            <person name="Vo A."/>
            <person name="Wangchuk T."/>
            <person name="Wangdi T."/>
            <person name="Weiand M."/>
            <person name="Wilkinson J."/>
            <person name="Wilson A."/>
            <person name="Yadav S."/>
            <person name="Young G."/>
            <person name="Yu Q."/>
            <person name="Zembek L."/>
            <person name="Zhong D."/>
            <person name="Zimmer A."/>
            <person name="Zwirko Z."/>
            <person name="Jaffe D.B."/>
            <person name="Alvarez P."/>
            <person name="Brockman W."/>
            <person name="Butler J."/>
            <person name="Chin C."/>
            <person name="Gnerre S."/>
            <person name="Grabherr M."/>
            <person name="Kleber M."/>
            <person name="Mauceli E."/>
            <person name="MacCallum I."/>
        </authorList>
    </citation>
    <scope>NUCLEOTIDE SEQUENCE [LARGE SCALE GENOMIC DNA]</scope>
    <source>
        <strain evidence="14">Tucson 14030-0811.24</strain>
    </source>
</reference>
<dbReference type="eggNOG" id="KOG1721">
    <property type="taxonomic scope" value="Eukaryota"/>
</dbReference>
<keyword evidence="7" id="KW-0238">DNA-binding</keyword>
<evidence type="ECO:0000256" key="5">
    <source>
        <dbReference type="ARBA" id="ARBA00022833"/>
    </source>
</evidence>
<evidence type="ECO:0000259" key="12">
    <source>
        <dbReference type="PROSITE" id="PS50157"/>
    </source>
</evidence>
<dbReference type="FunFam" id="3.30.160.60:FF:000145">
    <property type="entry name" value="Zinc finger protein 574"/>
    <property type="match status" value="1"/>
</dbReference>
<evidence type="ECO:0000256" key="3">
    <source>
        <dbReference type="ARBA" id="ARBA00022737"/>
    </source>
</evidence>
<proteinExistence type="inferred from homology"/>
<dbReference type="FunFam" id="3.30.160.60:FF:000100">
    <property type="entry name" value="Zinc finger 45-like"/>
    <property type="match status" value="1"/>
</dbReference>
<keyword evidence="6" id="KW-0805">Transcription regulation</keyword>
<dbReference type="OrthoDB" id="8113227at2759"/>
<evidence type="ECO:0000313" key="14">
    <source>
        <dbReference type="Proteomes" id="UP000007798"/>
    </source>
</evidence>
<gene>
    <name evidence="13" type="primary">Dwil\GK22369</name>
    <name evidence="13" type="ORF">Dwil_GK22369</name>
</gene>
<evidence type="ECO:0000256" key="1">
    <source>
        <dbReference type="ARBA" id="ARBA00004123"/>
    </source>
</evidence>
<feature type="domain" description="C2H2-type" evidence="12">
    <location>
        <begin position="129"/>
        <end position="156"/>
    </location>
</feature>
<dbReference type="AlphaFoldDB" id="B4NGC2"/>
<evidence type="ECO:0000256" key="10">
    <source>
        <dbReference type="ARBA" id="ARBA00037948"/>
    </source>
</evidence>
<feature type="domain" description="C2H2-type" evidence="12">
    <location>
        <begin position="241"/>
        <end position="268"/>
    </location>
</feature>
<dbReference type="Pfam" id="PF00096">
    <property type="entry name" value="zf-C2H2"/>
    <property type="match status" value="3"/>
</dbReference>
<dbReference type="GO" id="GO:0008270">
    <property type="term" value="F:zinc ion binding"/>
    <property type="evidence" value="ECO:0007669"/>
    <property type="project" value="UniProtKB-KW"/>
</dbReference>
<keyword evidence="9" id="KW-0539">Nucleus</keyword>
<keyword evidence="5" id="KW-0862">Zinc</keyword>
<evidence type="ECO:0000313" key="13">
    <source>
        <dbReference type="EMBL" id="EDW83339.2"/>
    </source>
</evidence>
<dbReference type="GO" id="GO:0005634">
    <property type="term" value="C:nucleus"/>
    <property type="evidence" value="ECO:0007669"/>
    <property type="project" value="UniProtKB-SubCell"/>
</dbReference>
<evidence type="ECO:0000256" key="2">
    <source>
        <dbReference type="ARBA" id="ARBA00022723"/>
    </source>
</evidence>
<dbReference type="InterPro" id="IPR013087">
    <property type="entry name" value="Znf_C2H2_type"/>
</dbReference>
<evidence type="ECO:0000256" key="6">
    <source>
        <dbReference type="ARBA" id="ARBA00023015"/>
    </source>
</evidence>
<dbReference type="GO" id="GO:0000978">
    <property type="term" value="F:RNA polymerase II cis-regulatory region sequence-specific DNA binding"/>
    <property type="evidence" value="ECO:0007669"/>
    <property type="project" value="TreeGrafter"/>
</dbReference>
<dbReference type="SMR" id="B4NGC2"/>
<sequence>MLSRAGIMLSHPANCQWPESVCSECVVLISAASRLRMLCQQADEHLQLMEKAAIDNANVEDQLQELKKDDDKPPMIVLNGKCVNMKLSGEERGIYKINLKMSKPTPEESFDFISISPSNSSTPLTSDCFKCDICNNVYTERVKFTAHLKIHSQDKPHECEICHKRFRQTPQLTRHMNSHTGQRPYKCNYCDSSFGDPSTRYKHQRIHTNERPYKCIYCDKSFNYSNVLDVHLKTHTGERPYSCGYCGQRFSQLHHKNSHEKGHFDNKPGCFEE</sequence>
<dbReference type="InParanoid" id="B4NGC2"/>
<feature type="domain" description="C2H2-type" evidence="12">
    <location>
        <begin position="213"/>
        <end position="240"/>
    </location>
</feature>
<name>B4NGC2_DROWI</name>
<dbReference type="FunFam" id="3.30.160.60:FF:002343">
    <property type="entry name" value="Zinc finger protein 33A"/>
    <property type="match status" value="1"/>
</dbReference>
<dbReference type="SMART" id="SM00355">
    <property type="entry name" value="ZnF_C2H2"/>
    <property type="match status" value="5"/>
</dbReference>
<dbReference type="EMBL" id="CH964251">
    <property type="protein sequence ID" value="EDW83339.2"/>
    <property type="molecule type" value="Genomic_DNA"/>
</dbReference>
<keyword evidence="14" id="KW-1185">Reference proteome</keyword>
<dbReference type="KEGG" id="dwi:6649784"/>
<accession>B4NGC2</accession>
<evidence type="ECO:0000256" key="4">
    <source>
        <dbReference type="ARBA" id="ARBA00022771"/>
    </source>
</evidence>
<dbReference type="InterPro" id="IPR036236">
    <property type="entry name" value="Znf_C2H2_sf"/>
</dbReference>
<keyword evidence="4 11" id="KW-0863">Zinc-finger</keyword>
<evidence type="ECO:0000256" key="11">
    <source>
        <dbReference type="PROSITE-ProRule" id="PRU00042"/>
    </source>
</evidence>
<organism evidence="13 14">
    <name type="scientific">Drosophila willistoni</name>
    <name type="common">Fruit fly</name>
    <dbReference type="NCBI Taxonomy" id="7260"/>
    <lineage>
        <taxon>Eukaryota</taxon>
        <taxon>Metazoa</taxon>
        <taxon>Ecdysozoa</taxon>
        <taxon>Arthropoda</taxon>
        <taxon>Hexapoda</taxon>
        <taxon>Insecta</taxon>
        <taxon>Pterygota</taxon>
        <taxon>Neoptera</taxon>
        <taxon>Endopterygota</taxon>
        <taxon>Diptera</taxon>
        <taxon>Brachycera</taxon>
        <taxon>Muscomorpha</taxon>
        <taxon>Ephydroidea</taxon>
        <taxon>Drosophilidae</taxon>
        <taxon>Drosophila</taxon>
        <taxon>Sophophora</taxon>
    </lineage>
</organism>
<dbReference type="InterPro" id="IPR050527">
    <property type="entry name" value="Snail/Krueppel_Znf"/>
</dbReference>
<dbReference type="PROSITE" id="PS00028">
    <property type="entry name" value="ZINC_FINGER_C2H2_1"/>
    <property type="match status" value="5"/>
</dbReference>
<dbReference type="Proteomes" id="UP000007798">
    <property type="component" value="Unassembled WGS sequence"/>
</dbReference>
<dbReference type="PANTHER" id="PTHR24388">
    <property type="entry name" value="ZINC FINGER PROTEIN"/>
    <property type="match status" value="1"/>
</dbReference>
<dbReference type="HOGENOM" id="CLU_002678_94_3_1"/>